<dbReference type="RefSeq" id="WP_169526147.1">
    <property type="nucleotide sequence ID" value="NZ_JAAMPU010000099.1"/>
</dbReference>
<dbReference type="PANTHER" id="PTHR33361">
    <property type="entry name" value="GLR0591 PROTEIN"/>
    <property type="match status" value="1"/>
</dbReference>
<evidence type="ECO:0000313" key="1">
    <source>
        <dbReference type="EMBL" id="NMH27139.1"/>
    </source>
</evidence>
<gene>
    <name evidence="1" type="ORF">G6047_03765</name>
</gene>
<comment type="caution">
    <text evidence="1">The sequence shown here is derived from an EMBL/GenBank/DDBJ whole genome shotgun (WGS) entry which is preliminary data.</text>
</comment>
<dbReference type="Proteomes" id="UP000712080">
    <property type="component" value="Unassembled WGS sequence"/>
</dbReference>
<keyword evidence="2" id="KW-1185">Reference proteome</keyword>
<sequence length="594" mass="67942">MKKSILAAGIAAVSLVLVQCKKSEQKTIDMPAEFAKITKAYFDDKNKLNPLDATYNGQEGYNDQLAFEMTDTHRKAQRIFYDKYQSQLKNIDTTALSAEEKISYGIINWETKTGLLMLKSPNNLIPINQFSSTHLIIGQFASGESAQPFKTVKDYRDFLARMDKFSAWVDSAMVYMKKGIEQKATLPKALTVKITPQFEAWISDKPQDNFFYTVIKKMPADFPEKDKKELADGYAKTIAEKLVPKFREMIAFLKGDYLKASRSTSGYGALSFGKEAYETYVKQWTTTDMTPDEIHELGLKEVARLRAEMQKVMDQVGYKGDIKSFCDYVRDKPELKPFKKPEEVIANFKKIHATIKPNVDKLFSLQPKTPFEIRRTEAFREASASAEYVQGSADGTRPGIFYVPIPDVKKYNCYADEDLFLHEAIPGHHFQISLQQENKELPDFRKFNWLGAEGEGWALYTESLGKELGLYTDPYQYFGMLSGEMLRATRLVVDTGLHWKGWTREQVIEYKMANEAEPADGIVMETERYMAIPGQALSYKIGQLKILELRHKAETEMGAKFDIREFHKQILESGLMPLNLLEAKIDRWIKGSKN</sequence>
<protein>
    <submittedName>
        <fullName evidence="1">DUF885 domain-containing protein</fullName>
    </submittedName>
</protein>
<dbReference type="AlphaFoldDB" id="A0A972FPQ2"/>
<dbReference type="PANTHER" id="PTHR33361:SF16">
    <property type="entry name" value="DUF885 DOMAIN-CONTAINING PROTEIN"/>
    <property type="match status" value="1"/>
</dbReference>
<reference evidence="1" key="1">
    <citation type="submission" date="2020-02" db="EMBL/GenBank/DDBJ databases">
        <title>Flavobacterium sp. genome.</title>
        <authorList>
            <person name="Jung H.S."/>
            <person name="Baek J.H."/>
            <person name="Jeon C.O."/>
        </authorList>
    </citation>
    <scope>NUCLEOTIDE SEQUENCE</scope>
    <source>
        <strain evidence="1">SE-s28</strain>
    </source>
</reference>
<organism evidence="1 2">
    <name type="scientific">Flavobacterium silvaticum</name>
    <dbReference type="NCBI Taxonomy" id="1852020"/>
    <lineage>
        <taxon>Bacteria</taxon>
        <taxon>Pseudomonadati</taxon>
        <taxon>Bacteroidota</taxon>
        <taxon>Flavobacteriia</taxon>
        <taxon>Flavobacteriales</taxon>
        <taxon>Flavobacteriaceae</taxon>
        <taxon>Flavobacterium</taxon>
    </lineage>
</organism>
<name>A0A972FPQ2_9FLAO</name>
<proteinExistence type="predicted"/>
<dbReference type="EMBL" id="JAAMPU010000099">
    <property type="protein sequence ID" value="NMH27139.1"/>
    <property type="molecule type" value="Genomic_DNA"/>
</dbReference>
<dbReference type="Pfam" id="PF05960">
    <property type="entry name" value="DUF885"/>
    <property type="match status" value="1"/>
</dbReference>
<dbReference type="InterPro" id="IPR010281">
    <property type="entry name" value="DUF885"/>
</dbReference>
<evidence type="ECO:0000313" key="2">
    <source>
        <dbReference type="Proteomes" id="UP000712080"/>
    </source>
</evidence>
<accession>A0A972FPQ2</accession>